<reference evidence="1 2" key="1">
    <citation type="journal article" date="2013" name="Int. J. Syst. Evol. Microbiol.">
        <title>Ilumatobacter nonamiense sp. nov. and Ilumatobacter coccineum sp. nov., isolated from seashore sand.</title>
        <authorList>
            <person name="Matsumoto A."/>
            <person name="Kasai H."/>
            <person name="Matsuo Y."/>
            <person name="Shizuri Y."/>
            <person name="Ichikawa N."/>
            <person name="Fujita N."/>
            <person name="Omura S."/>
            <person name="Takahashi Y."/>
        </authorList>
    </citation>
    <scope>NUCLEOTIDE SEQUENCE [LARGE SCALE GENOMIC DNA]</scope>
    <source>
        <strain evidence="2">NBRC 103263 / KCTC 29153 / YM16-304</strain>
    </source>
</reference>
<proteinExistence type="predicted"/>
<dbReference type="KEGG" id="aym:YM304_21480"/>
<gene>
    <name evidence="1" type="ORF">YM304_21480</name>
</gene>
<protein>
    <submittedName>
        <fullName evidence="1">Uncharacterized protein</fullName>
    </submittedName>
</protein>
<dbReference type="AlphaFoldDB" id="A0A6C7E8W7"/>
<name>A0A6C7E8W7_ILUCY</name>
<organism evidence="1 2">
    <name type="scientific">Ilumatobacter coccineus (strain NBRC 103263 / KCTC 29153 / YM16-304)</name>
    <dbReference type="NCBI Taxonomy" id="1313172"/>
    <lineage>
        <taxon>Bacteria</taxon>
        <taxon>Bacillati</taxon>
        <taxon>Actinomycetota</taxon>
        <taxon>Acidimicrobiia</taxon>
        <taxon>Acidimicrobiales</taxon>
        <taxon>Ilumatobacteraceae</taxon>
        <taxon>Ilumatobacter</taxon>
    </lineage>
</organism>
<evidence type="ECO:0000313" key="1">
    <source>
        <dbReference type="EMBL" id="BAN02462.1"/>
    </source>
</evidence>
<accession>A0A6C7E8W7</accession>
<evidence type="ECO:0000313" key="2">
    <source>
        <dbReference type="Proteomes" id="UP000011863"/>
    </source>
</evidence>
<dbReference type="Proteomes" id="UP000011863">
    <property type="component" value="Chromosome"/>
</dbReference>
<keyword evidence="2" id="KW-1185">Reference proteome</keyword>
<sequence>MAVFGMAVGGFGGVVGADWDQEYDSADPVDSSGFLDIAATPDGEAFVLGHHSGDFESLSAGLQYSPFVQFRDVDGDVVWTEGLDLDETCTSMTPRQGTRGITVDVEAVFSLTTCSGDHLVVADAAGVVAVRTFERDVDDPEAGPVDGIFLAGVDPTGGAHVLSAESRIIDGGSDEMMVTQFDRTLAVDSMTSVASHVLVPPAGERPSGVHVDASGATLILSSTRPPLAHLEGESTLVRVSPDGASLTGASMGAVECGRARIIRAADDVGVLKCRELAERDEFGERNEYRLDTYGLDDFSTPSSSYVLDAASANPQLISMLAYDEVTPSTDGSVLGTGYSRQYIRVTGDDPSFWVYAEFADPYAHEDGRLQRSFDSIGTDIVEVGIVDAPYDGYYEDYAVARLVEAPHAYIERTAFPNLTAIQSARYVDTRPTGSTVDGGESDTGRLRAGSVTEFQIAGRAAIPDGSVAVFANLTAVNPSGNGYLTGFPCGGSQPDASSLNYRGGTTAGNHTLVPLDDAGALCVYSSAETDVVIDIGGFYGVGDELGPVTPARLLDTRTNGTTIDGLAVGGGQRASGVEIEVPVHGRGGVPDEATEVVVNLSAISSSGVGFAVAYACGGAIGGVSAINYAPGAVSNNLAIVEIGDNGSICFKTSRPTDLTVDVTGWLGEDSTLDTSFQFRALDTRAWVGQEIPPDLPEWERDCCRIDPADVQSIYLGDYFTGRPVDAAFVNVTAINPSANGFVSIFPCIYEREDLGRTETSVLNFSAGVTSGNTALVGGINPSEAAEFCVYSSASTHLVIDVIAQG</sequence>
<dbReference type="EMBL" id="AP012057">
    <property type="protein sequence ID" value="BAN02462.1"/>
    <property type="molecule type" value="Genomic_DNA"/>
</dbReference>